<keyword evidence="2 5" id="KW-0812">Transmembrane</keyword>
<reference evidence="8" key="1">
    <citation type="submission" date="2017-09" db="EMBL/GenBank/DDBJ databases">
        <title>Depth-based differentiation of microbial function through sediment-hosted aquifers and enrichment of novel symbionts in the deep terrestrial subsurface.</title>
        <authorList>
            <person name="Probst A.J."/>
            <person name="Ladd B."/>
            <person name="Jarett J.K."/>
            <person name="Geller-Mcgrath D.E."/>
            <person name="Sieber C.M.K."/>
            <person name="Emerson J.B."/>
            <person name="Anantharaman K."/>
            <person name="Thomas B.C."/>
            <person name="Malmstrom R."/>
            <person name="Stieglmeier M."/>
            <person name="Klingl A."/>
            <person name="Woyke T."/>
            <person name="Ryan C.M."/>
            <person name="Banfield J.F."/>
        </authorList>
    </citation>
    <scope>NUCLEOTIDE SEQUENCE [LARGE SCALE GENOMIC DNA]</scope>
</reference>
<dbReference type="InterPro" id="IPR051533">
    <property type="entry name" value="WaaL-like"/>
</dbReference>
<feature type="transmembrane region" description="Helical" evidence="5">
    <location>
        <begin position="148"/>
        <end position="168"/>
    </location>
</feature>
<feature type="transmembrane region" description="Helical" evidence="5">
    <location>
        <begin position="77"/>
        <end position="93"/>
    </location>
</feature>
<comment type="caution">
    <text evidence="7">The sequence shown here is derived from an EMBL/GenBank/DDBJ whole genome shotgun (WGS) entry which is preliminary data.</text>
</comment>
<evidence type="ECO:0000313" key="7">
    <source>
        <dbReference type="EMBL" id="PIR74206.1"/>
    </source>
</evidence>
<feature type="domain" description="O-antigen ligase-related" evidence="6">
    <location>
        <begin position="284"/>
        <end position="422"/>
    </location>
</feature>
<dbReference type="Proteomes" id="UP000230154">
    <property type="component" value="Unassembled WGS sequence"/>
</dbReference>
<evidence type="ECO:0000256" key="3">
    <source>
        <dbReference type="ARBA" id="ARBA00022989"/>
    </source>
</evidence>
<dbReference type="PANTHER" id="PTHR37422:SF13">
    <property type="entry name" value="LIPOPOLYSACCHARIDE BIOSYNTHESIS PROTEIN PA4999-RELATED"/>
    <property type="match status" value="1"/>
</dbReference>
<feature type="transmembrane region" description="Helical" evidence="5">
    <location>
        <begin position="105"/>
        <end position="127"/>
    </location>
</feature>
<dbReference type="PANTHER" id="PTHR37422">
    <property type="entry name" value="TEICHURONIC ACID BIOSYNTHESIS PROTEIN TUAE"/>
    <property type="match status" value="1"/>
</dbReference>
<keyword evidence="3 5" id="KW-1133">Transmembrane helix</keyword>
<feature type="transmembrane region" description="Helical" evidence="5">
    <location>
        <begin position="278"/>
        <end position="294"/>
    </location>
</feature>
<comment type="subcellular location">
    <subcellularLocation>
        <location evidence="1">Membrane</location>
        <topology evidence="1">Multi-pass membrane protein</topology>
    </subcellularLocation>
</comment>
<feature type="transmembrane region" description="Helical" evidence="5">
    <location>
        <begin position="328"/>
        <end position="347"/>
    </location>
</feature>
<evidence type="ECO:0000256" key="1">
    <source>
        <dbReference type="ARBA" id="ARBA00004141"/>
    </source>
</evidence>
<keyword evidence="4 5" id="KW-0472">Membrane</keyword>
<organism evidence="7 8">
    <name type="scientific">Candidatus Magasanikbacteria bacterium CG10_big_fil_rev_8_21_14_0_10_47_10</name>
    <dbReference type="NCBI Taxonomy" id="1974652"/>
    <lineage>
        <taxon>Bacteria</taxon>
        <taxon>Candidatus Magasanikiibacteriota</taxon>
    </lineage>
</organism>
<protein>
    <recommendedName>
        <fullName evidence="6">O-antigen ligase-related domain-containing protein</fullName>
    </recommendedName>
</protein>
<feature type="transmembrane region" description="Helical" evidence="5">
    <location>
        <begin position="37"/>
        <end position="70"/>
    </location>
</feature>
<feature type="transmembrane region" description="Helical" evidence="5">
    <location>
        <begin position="446"/>
        <end position="465"/>
    </location>
</feature>
<feature type="transmembrane region" description="Helical" evidence="5">
    <location>
        <begin position="416"/>
        <end position="434"/>
    </location>
</feature>
<dbReference type="GO" id="GO:0016020">
    <property type="term" value="C:membrane"/>
    <property type="evidence" value="ECO:0007669"/>
    <property type="project" value="UniProtKB-SubCell"/>
</dbReference>
<evidence type="ECO:0000256" key="5">
    <source>
        <dbReference type="SAM" id="Phobius"/>
    </source>
</evidence>
<evidence type="ECO:0000256" key="4">
    <source>
        <dbReference type="ARBA" id="ARBA00023136"/>
    </source>
</evidence>
<feature type="transmembrane region" description="Helical" evidence="5">
    <location>
        <begin position="208"/>
        <end position="231"/>
    </location>
</feature>
<feature type="transmembrane region" description="Helical" evidence="5">
    <location>
        <begin position="174"/>
        <end position="196"/>
    </location>
</feature>
<dbReference type="EMBL" id="PFCB01000028">
    <property type="protein sequence ID" value="PIR74206.1"/>
    <property type="molecule type" value="Genomic_DNA"/>
</dbReference>
<accession>A0A2H0TRQ1</accession>
<evidence type="ECO:0000313" key="8">
    <source>
        <dbReference type="Proteomes" id="UP000230154"/>
    </source>
</evidence>
<evidence type="ECO:0000259" key="6">
    <source>
        <dbReference type="Pfam" id="PF04932"/>
    </source>
</evidence>
<dbReference type="AlphaFoldDB" id="A0A2H0TRQ1"/>
<name>A0A2H0TRQ1_9BACT</name>
<feature type="transmembrane region" description="Helical" evidence="5">
    <location>
        <begin position="251"/>
        <end position="271"/>
    </location>
</feature>
<proteinExistence type="predicted"/>
<gene>
    <name evidence="7" type="ORF">COU35_04060</name>
</gene>
<evidence type="ECO:0000256" key="2">
    <source>
        <dbReference type="ARBA" id="ARBA00022692"/>
    </source>
</evidence>
<dbReference type="InterPro" id="IPR007016">
    <property type="entry name" value="O-antigen_ligase-rel_domated"/>
</dbReference>
<sequence>MQVGNARASKTEAGGSIMCYTGTTMARDISRHTTRTVFAFVILVGLLSFAVTYNALFSVAFILLCMGVYVLSYHLELGFYVMIALSMMTGWQLNLADYYGIFRDYPALLSINAPVADFWVVFLLVAFSLQYFRQWIAGKRQSIVTPGLLLYAFFLLSALVSLVNIPVVERGEGINYLFRFLVFLYVGYIVLGVNICRDKQTLLNGLKILAGVGVFAAIMGIVSLPLGLWTVGGFTRAVPFGILGWSPFGNVHILIAEVLTTTLPIAVFFYVQSEKKNKTAWAISAALMLITAVLTLSRAAILTIGVEACLLAYLFRKKIKWERFVAQFSWVLGLLAIPMFYAAYFILTNPTVEASQDARSHLTGIAIYLFREHPFIGQGVGSFLARLAEVDLFRLEFGDPLEAHGVVQKILAEQGLFGLVTFSVFVGYIFWRLYQRYQQEQYSIEARMLSLLGFFLVLSPAVFQLFNTQYYSSKMWIPIMLAMAQFTIYKTDKKHGKVFHSDRKPIVAEV</sequence>
<dbReference type="Pfam" id="PF04932">
    <property type="entry name" value="Wzy_C"/>
    <property type="match status" value="1"/>
</dbReference>